<sequence>MKISLLTLLIPFTLWVVHVHSQAVPGAALHRRSYFYAGGSYVAQGNSSIMEGAMYVERLTPQRVTQPFPLLVIHGHAMTGTNFLNTPDGRPGWGDFFLSKGYEVYIVDQPVRGRSAFQADVNGPQSTYDTFTIESRFTATQRFKLWPQATLHTQWPGNGSMGDVTFDSFYASTVPSLVSEEETSAKIKDVGPVLLDKIGPVILLTHSQSGPLGWVLGDSRPNLVKSIVALEPSGPPFINVIFPPVAPARPFGITETPVTYDPPISSADDLKAIVASNTSLFTCFQQAPPARKLLNLMKIPILVVTSEASYHAVYDGCTVNYLKQAGVGVEHINLGEAGIHGNAHMMFMEKNNIEIAEMLESWIAKTNAR</sequence>
<dbReference type="Proteomes" id="UP000559027">
    <property type="component" value="Unassembled WGS sequence"/>
</dbReference>
<accession>A0A8H5GES3</accession>
<dbReference type="OrthoDB" id="9978720at2759"/>
<proteinExistence type="predicted"/>
<keyword evidence="1" id="KW-0732">Signal</keyword>
<feature type="signal peptide" evidence="1">
    <location>
        <begin position="1"/>
        <end position="21"/>
    </location>
</feature>
<dbReference type="InterPro" id="IPR050228">
    <property type="entry name" value="Carboxylesterase_BioH"/>
</dbReference>
<dbReference type="EMBL" id="JAACJO010000001">
    <property type="protein sequence ID" value="KAF5363528.1"/>
    <property type="molecule type" value="Genomic_DNA"/>
</dbReference>
<dbReference type="PANTHER" id="PTHR43194:SF4">
    <property type="entry name" value="AB HYDROLASE-1 DOMAIN-CONTAINING PROTEIN"/>
    <property type="match status" value="1"/>
</dbReference>
<feature type="chain" id="PRO_5034346901" description="AB hydrolase-1 domain-containing protein" evidence="1">
    <location>
        <begin position="22"/>
        <end position="369"/>
    </location>
</feature>
<dbReference type="CDD" id="cd12809">
    <property type="entry name" value="Esterase_713_like-2"/>
    <property type="match status" value="1"/>
</dbReference>
<gene>
    <name evidence="2" type="ORF">D9756_000568</name>
</gene>
<dbReference type="Gene3D" id="3.40.50.1820">
    <property type="entry name" value="alpha/beta hydrolase"/>
    <property type="match status" value="1"/>
</dbReference>
<evidence type="ECO:0008006" key="4">
    <source>
        <dbReference type="Google" id="ProtNLM"/>
    </source>
</evidence>
<dbReference type="PANTHER" id="PTHR43194">
    <property type="entry name" value="HYDROLASE ALPHA/BETA FOLD FAMILY"/>
    <property type="match status" value="1"/>
</dbReference>
<organism evidence="2 3">
    <name type="scientific">Leucocoprinus leucothites</name>
    <dbReference type="NCBI Taxonomy" id="201217"/>
    <lineage>
        <taxon>Eukaryota</taxon>
        <taxon>Fungi</taxon>
        <taxon>Dikarya</taxon>
        <taxon>Basidiomycota</taxon>
        <taxon>Agaricomycotina</taxon>
        <taxon>Agaricomycetes</taxon>
        <taxon>Agaricomycetidae</taxon>
        <taxon>Agaricales</taxon>
        <taxon>Agaricineae</taxon>
        <taxon>Agaricaceae</taxon>
        <taxon>Leucocoprinus</taxon>
    </lineage>
</organism>
<evidence type="ECO:0000256" key="1">
    <source>
        <dbReference type="SAM" id="SignalP"/>
    </source>
</evidence>
<evidence type="ECO:0000313" key="3">
    <source>
        <dbReference type="Proteomes" id="UP000559027"/>
    </source>
</evidence>
<protein>
    <recommendedName>
        <fullName evidence="4">AB hydrolase-1 domain-containing protein</fullName>
    </recommendedName>
</protein>
<evidence type="ECO:0000313" key="2">
    <source>
        <dbReference type="EMBL" id="KAF5363528.1"/>
    </source>
</evidence>
<reference evidence="2 3" key="1">
    <citation type="journal article" date="2020" name="ISME J.">
        <title>Uncovering the hidden diversity of litter-decomposition mechanisms in mushroom-forming fungi.</title>
        <authorList>
            <person name="Floudas D."/>
            <person name="Bentzer J."/>
            <person name="Ahren D."/>
            <person name="Johansson T."/>
            <person name="Persson P."/>
            <person name="Tunlid A."/>
        </authorList>
    </citation>
    <scope>NUCLEOTIDE SEQUENCE [LARGE SCALE GENOMIC DNA]</scope>
    <source>
        <strain evidence="2 3">CBS 146.42</strain>
    </source>
</reference>
<dbReference type="SUPFAM" id="SSF53474">
    <property type="entry name" value="alpha/beta-Hydrolases"/>
    <property type="match status" value="1"/>
</dbReference>
<keyword evidence="3" id="KW-1185">Reference proteome</keyword>
<dbReference type="InterPro" id="IPR029058">
    <property type="entry name" value="AB_hydrolase_fold"/>
</dbReference>
<comment type="caution">
    <text evidence="2">The sequence shown here is derived from an EMBL/GenBank/DDBJ whole genome shotgun (WGS) entry which is preliminary data.</text>
</comment>
<name>A0A8H5GES3_9AGAR</name>
<dbReference type="AlphaFoldDB" id="A0A8H5GES3"/>